<protein>
    <submittedName>
        <fullName evidence="2">Uncharacterized protein</fullName>
    </submittedName>
</protein>
<sequence>MKVKEFENGLVIKHRKSAIFFENAEGKKEKEERFVYRFSSEEFKVFTDYIKKIANESWTNIAPKEAHSMGSDYDEYYDRRYDDNGYLSLLDDGISIRAPYWSVDTLYQFNKAKIQSFIYDLDQKLLRSSSETT</sequence>
<dbReference type="EMBL" id="BJWJ01000013">
    <property type="protein sequence ID" value="GEM04505.1"/>
    <property type="molecule type" value="Genomic_DNA"/>
</dbReference>
<reference evidence="2 3" key="1">
    <citation type="submission" date="2016-10" db="EMBL/GenBank/DDBJ databases">
        <authorList>
            <person name="de Groot N.N."/>
        </authorList>
    </citation>
    <scope>NUCLEOTIDE SEQUENCE [LARGE SCALE GENOMIC DNA]</scope>
    <source>
        <strain evidence="2 3">DSM 17074</strain>
    </source>
</reference>
<accession>A0A1I6S0N8</accession>
<organism evidence="2 3">
    <name type="scientific">Halolactibacillus miurensis</name>
    <dbReference type="NCBI Taxonomy" id="306541"/>
    <lineage>
        <taxon>Bacteria</taxon>
        <taxon>Bacillati</taxon>
        <taxon>Bacillota</taxon>
        <taxon>Bacilli</taxon>
        <taxon>Bacillales</taxon>
        <taxon>Bacillaceae</taxon>
        <taxon>Halolactibacillus</taxon>
    </lineage>
</organism>
<evidence type="ECO:0000313" key="1">
    <source>
        <dbReference type="EMBL" id="GEM04505.1"/>
    </source>
</evidence>
<dbReference type="STRING" id="306541.SAMN05421668_10770"/>
<reference evidence="1 4" key="2">
    <citation type="submission" date="2019-07" db="EMBL/GenBank/DDBJ databases">
        <title>Whole genome shotgun sequence of Halolactibacillus miurensis NBRC 100873.</title>
        <authorList>
            <person name="Hosoyama A."/>
            <person name="Uohara A."/>
            <person name="Ohji S."/>
            <person name="Ichikawa N."/>
        </authorList>
    </citation>
    <scope>NUCLEOTIDE SEQUENCE [LARGE SCALE GENOMIC DNA]</scope>
    <source>
        <strain evidence="1 4">NBRC 100873</strain>
    </source>
</reference>
<name>A0A1I6S0N8_9BACI</name>
<evidence type="ECO:0000313" key="3">
    <source>
        <dbReference type="Proteomes" id="UP000199139"/>
    </source>
</evidence>
<evidence type="ECO:0000313" key="2">
    <source>
        <dbReference type="EMBL" id="SFS70529.1"/>
    </source>
</evidence>
<evidence type="ECO:0000313" key="4">
    <source>
        <dbReference type="Proteomes" id="UP000321773"/>
    </source>
</evidence>
<dbReference type="OrthoDB" id="1953893at2"/>
<dbReference type="RefSeq" id="WP_089853483.1">
    <property type="nucleotide sequence ID" value="NZ_BJWJ01000013.1"/>
</dbReference>
<dbReference type="EMBL" id="FPAI01000007">
    <property type="protein sequence ID" value="SFS70529.1"/>
    <property type="molecule type" value="Genomic_DNA"/>
</dbReference>
<dbReference type="Proteomes" id="UP000321773">
    <property type="component" value="Unassembled WGS sequence"/>
</dbReference>
<keyword evidence="4" id="KW-1185">Reference proteome</keyword>
<gene>
    <name evidence="1" type="ORF">HMI01_14930</name>
    <name evidence="2" type="ORF">SAMN05421668_10770</name>
</gene>
<dbReference type="Proteomes" id="UP000199139">
    <property type="component" value="Unassembled WGS sequence"/>
</dbReference>
<proteinExistence type="predicted"/>
<dbReference type="AlphaFoldDB" id="A0A1I6S0N8"/>